<dbReference type="Proteomes" id="UP000269721">
    <property type="component" value="Unassembled WGS sequence"/>
</dbReference>
<evidence type="ECO:0000256" key="1">
    <source>
        <dbReference type="SAM" id="MobiDB-lite"/>
    </source>
</evidence>
<organism evidence="2 3">
    <name type="scientific">Blyttiomyces helicus</name>
    <dbReference type="NCBI Taxonomy" id="388810"/>
    <lineage>
        <taxon>Eukaryota</taxon>
        <taxon>Fungi</taxon>
        <taxon>Fungi incertae sedis</taxon>
        <taxon>Chytridiomycota</taxon>
        <taxon>Chytridiomycota incertae sedis</taxon>
        <taxon>Chytridiomycetes</taxon>
        <taxon>Chytridiomycetes incertae sedis</taxon>
        <taxon>Blyttiomyces</taxon>
    </lineage>
</organism>
<reference evidence="3" key="1">
    <citation type="journal article" date="2018" name="Nat. Microbiol.">
        <title>Leveraging single-cell genomics to expand the fungal tree of life.</title>
        <authorList>
            <person name="Ahrendt S.R."/>
            <person name="Quandt C.A."/>
            <person name="Ciobanu D."/>
            <person name="Clum A."/>
            <person name="Salamov A."/>
            <person name="Andreopoulos B."/>
            <person name="Cheng J.F."/>
            <person name="Woyke T."/>
            <person name="Pelin A."/>
            <person name="Henrissat B."/>
            <person name="Reynolds N.K."/>
            <person name="Benny G.L."/>
            <person name="Smith M.E."/>
            <person name="James T.Y."/>
            <person name="Grigoriev I.V."/>
        </authorList>
    </citation>
    <scope>NUCLEOTIDE SEQUENCE [LARGE SCALE GENOMIC DNA]</scope>
</reference>
<feature type="region of interest" description="Disordered" evidence="1">
    <location>
        <begin position="1"/>
        <end position="56"/>
    </location>
</feature>
<gene>
    <name evidence="2" type="ORF">BDK51DRAFT_28568</name>
</gene>
<dbReference type="EMBL" id="KZ994322">
    <property type="protein sequence ID" value="RKO93230.1"/>
    <property type="molecule type" value="Genomic_DNA"/>
</dbReference>
<name>A0A4P9WPP2_9FUNG</name>
<keyword evidence="3" id="KW-1185">Reference proteome</keyword>
<feature type="region of interest" description="Disordered" evidence="1">
    <location>
        <begin position="142"/>
        <end position="164"/>
    </location>
</feature>
<dbReference type="AlphaFoldDB" id="A0A4P9WPP2"/>
<sequence length="182" mass="20144">MGTQTKWSAAEEEDPSTNELKRRRGQRGPKTQLYRSLSSSKPPEDYGRGCPSSHADCIAQKQSPMNATETRSPTAKAALLVRPAVQLCWSSHRGIIILRGRGDGSIGKVGTREKRRIGAGSEDIWLFEAAKKRGNRWTRDPLRPLLVRPSPPPEPTSRIEGSMIMGAGGRGKVVEYFVHQRI</sequence>
<accession>A0A4P9WPP2</accession>
<evidence type="ECO:0000313" key="3">
    <source>
        <dbReference type="Proteomes" id="UP000269721"/>
    </source>
</evidence>
<protein>
    <submittedName>
        <fullName evidence="2">Uncharacterized protein</fullName>
    </submittedName>
</protein>
<proteinExistence type="predicted"/>
<evidence type="ECO:0000313" key="2">
    <source>
        <dbReference type="EMBL" id="RKO93230.1"/>
    </source>
</evidence>